<protein>
    <submittedName>
        <fullName evidence="1">Uncharacterized protein</fullName>
    </submittedName>
</protein>
<gene>
    <name evidence="1" type="ORF">CEXT_496391</name>
</gene>
<dbReference type="AlphaFoldDB" id="A0AAV4NSX8"/>
<dbReference type="EMBL" id="BPLR01021267">
    <property type="protein sequence ID" value="GIX87808.1"/>
    <property type="molecule type" value="Genomic_DNA"/>
</dbReference>
<reference evidence="1 2" key="1">
    <citation type="submission" date="2021-06" db="EMBL/GenBank/DDBJ databases">
        <title>Caerostris extrusa draft genome.</title>
        <authorList>
            <person name="Kono N."/>
            <person name="Arakawa K."/>
        </authorList>
    </citation>
    <scope>NUCLEOTIDE SEQUENCE [LARGE SCALE GENOMIC DNA]</scope>
</reference>
<organism evidence="1 2">
    <name type="scientific">Caerostris extrusa</name>
    <name type="common">Bark spider</name>
    <name type="synonym">Caerostris bankana</name>
    <dbReference type="NCBI Taxonomy" id="172846"/>
    <lineage>
        <taxon>Eukaryota</taxon>
        <taxon>Metazoa</taxon>
        <taxon>Ecdysozoa</taxon>
        <taxon>Arthropoda</taxon>
        <taxon>Chelicerata</taxon>
        <taxon>Arachnida</taxon>
        <taxon>Araneae</taxon>
        <taxon>Araneomorphae</taxon>
        <taxon>Entelegynae</taxon>
        <taxon>Araneoidea</taxon>
        <taxon>Araneidae</taxon>
        <taxon>Caerostris</taxon>
    </lineage>
</organism>
<comment type="caution">
    <text evidence="1">The sequence shown here is derived from an EMBL/GenBank/DDBJ whole genome shotgun (WGS) entry which is preliminary data.</text>
</comment>
<proteinExistence type="predicted"/>
<sequence>MKRGLSAPRGGGDGKIWGFVSAACINNCHLDRGDVKPDHYSFGRGKIGMDNNKGLEIRRCALKSMLSAWGSRGRR</sequence>
<name>A0AAV4NSX8_CAEEX</name>
<dbReference type="Proteomes" id="UP001054945">
    <property type="component" value="Unassembled WGS sequence"/>
</dbReference>
<evidence type="ECO:0000313" key="1">
    <source>
        <dbReference type="EMBL" id="GIX87808.1"/>
    </source>
</evidence>
<evidence type="ECO:0000313" key="2">
    <source>
        <dbReference type="Proteomes" id="UP001054945"/>
    </source>
</evidence>
<keyword evidence="2" id="KW-1185">Reference proteome</keyword>
<accession>A0AAV4NSX8</accession>